<dbReference type="SUPFAM" id="SSF81452">
    <property type="entry name" value="Cytochrome c oxidase subunit III-like"/>
    <property type="match status" value="1"/>
</dbReference>
<comment type="caution">
    <text evidence="9">The sequence shown here is derived from an EMBL/GenBank/DDBJ whole genome shotgun (WGS) entry which is preliminary data.</text>
</comment>
<evidence type="ECO:0000256" key="1">
    <source>
        <dbReference type="ARBA" id="ARBA00004141"/>
    </source>
</evidence>
<dbReference type="InterPro" id="IPR013833">
    <property type="entry name" value="Cyt_c_oxidase_su3_a-hlx"/>
</dbReference>
<feature type="transmembrane region" description="Helical" evidence="7">
    <location>
        <begin position="199"/>
        <end position="219"/>
    </location>
</feature>
<keyword evidence="3 6" id="KW-0812">Transmembrane</keyword>
<feature type="transmembrane region" description="Helical" evidence="7">
    <location>
        <begin position="86"/>
        <end position="107"/>
    </location>
</feature>
<evidence type="ECO:0000256" key="7">
    <source>
        <dbReference type="SAM" id="Phobius"/>
    </source>
</evidence>
<reference evidence="9 10" key="1">
    <citation type="journal article" date="2018" name="Int. J. Syst. Evol. Microbiol.">
        <title>Pseudooceanicola lipolyticus sp. nov., a marine alphaproteobacterium, reclassification of Oceanicola flagellatus as Pseudooceanicola flagellatus comb. nov. and emended description of the genus Pseudooceanicola.</title>
        <authorList>
            <person name="Huang M.-M."/>
            <person name="Guo L.-L."/>
            <person name="Wu Y.-H."/>
            <person name="Lai Q.-L."/>
            <person name="Shao Z.-Z."/>
            <person name="Wang C.-S."/>
            <person name="Wu M."/>
            <person name="Xu X.-W."/>
        </authorList>
    </citation>
    <scope>NUCLEOTIDE SEQUENCE [LARGE SCALE GENOMIC DNA]</scope>
    <source>
        <strain evidence="9 10">157</strain>
    </source>
</reference>
<protein>
    <submittedName>
        <fullName evidence="9">Cytochrome-c oxidase</fullName>
    </submittedName>
</protein>
<accession>A0A2M8J178</accession>
<keyword evidence="4 7" id="KW-1133">Transmembrane helix</keyword>
<gene>
    <name evidence="9" type="ORF">CVM52_11615</name>
</gene>
<organism evidence="9 10">
    <name type="scientific">Pseudooceanicola lipolyticus</name>
    <dbReference type="NCBI Taxonomy" id="2029104"/>
    <lineage>
        <taxon>Bacteria</taxon>
        <taxon>Pseudomonadati</taxon>
        <taxon>Pseudomonadota</taxon>
        <taxon>Alphaproteobacteria</taxon>
        <taxon>Rhodobacterales</taxon>
        <taxon>Paracoccaceae</taxon>
        <taxon>Pseudooceanicola</taxon>
    </lineage>
</organism>
<sequence>MSVIVVFLLTIGGIAGWWLVRQGLLTKPWLETGSGPIPDDLPLPTAKIGLVVFLAVVGCLFALFASAYFMRMDYADWQNMPVPRLLWMNTAVLVLSSVLLQCAVVAARQDDLATVRLGLTAGGVAAVAFLAVQLLIWRELTASGFLVDRNPANSFFYMITGMHGLHLLGGLVALALPLAGAWRGAVTGRLQLRIELCATYWHFLLFVWFALVVLFMGWAREFIDLCGQLLS</sequence>
<name>A0A2M8J178_9RHOB</name>
<dbReference type="InterPro" id="IPR024791">
    <property type="entry name" value="Cyt_c/ubiquinol_Oxase_su3"/>
</dbReference>
<dbReference type="InterPro" id="IPR000298">
    <property type="entry name" value="Cyt_c_oxidase-like_su3"/>
</dbReference>
<dbReference type="Pfam" id="PF00510">
    <property type="entry name" value="COX3"/>
    <property type="match status" value="1"/>
</dbReference>
<dbReference type="PANTHER" id="PTHR11403">
    <property type="entry name" value="CYTOCHROME C OXIDASE SUBUNIT III"/>
    <property type="match status" value="1"/>
</dbReference>
<comment type="subcellular location">
    <subcellularLocation>
        <location evidence="6">Cell membrane</location>
        <topology evidence="6">Multi-pass membrane protein</topology>
    </subcellularLocation>
    <subcellularLocation>
        <location evidence="1">Membrane</location>
        <topology evidence="1">Multi-pass membrane protein</topology>
    </subcellularLocation>
</comment>
<feature type="transmembrane region" description="Helical" evidence="7">
    <location>
        <begin position="46"/>
        <end position="65"/>
    </location>
</feature>
<dbReference type="Proteomes" id="UP000231553">
    <property type="component" value="Unassembled WGS sequence"/>
</dbReference>
<dbReference type="AlphaFoldDB" id="A0A2M8J178"/>
<feature type="transmembrane region" description="Helical" evidence="7">
    <location>
        <begin position="155"/>
        <end position="179"/>
    </location>
</feature>
<dbReference type="EMBL" id="PGTB01000039">
    <property type="protein sequence ID" value="PJE36531.1"/>
    <property type="molecule type" value="Genomic_DNA"/>
</dbReference>
<keyword evidence="10" id="KW-1185">Reference proteome</keyword>
<feature type="transmembrane region" description="Helical" evidence="7">
    <location>
        <begin position="113"/>
        <end position="135"/>
    </location>
</feature>
<dbReference type="GO" id="GO:0005886">
    <property type="term" value="C:plasma membrane"/>
    <property type="evidence" value="ECO:0007669"/>
    <property type="project" value="UniProtKB-SubCell"/>
</dbReference>
<evidence type="ECO:0000256" key="3">
    <source>
        <dbReference type="ARBA" id="ARBA00022692"/>
    </source>
</evidence>
<evidence type="ECO:0000313" key="10">
    <source>
        <dbReference type="Proteomes" id="UP000231553"/>
    </source>
</evidence>
<keyword evidence="5 7" id="KW-0472">Membrane</keyword>
<feature type="domain" description="Heme-copper oxidase subunit III family profile" evidence="8">
    <location>
        <begin position="47"/>
        <end position="220"/>
    </location>
</feature>
<proteinExistence type="inferred from homology"/>
<evidence type="ECO:0000256" key="4">
    <source>
        <dbReference type="ARBA" id="ARBA00022989"/>
    </source>
</evidence>
<evidence type="ECO:0000259" key="8">
    <source>
        <dbReference type="PROSITE" id="PS50253"/>
    </source>
</evidence>
<dbReference type="PANTHER" id="PTHR11403:SF10">
    <property type="entry name" value="CYTOCHROME C OXIDASE"/>
    <property type="match status" value="1"/>
</dbReference>
<dbReference type="CDD" id="cd02865">
    <property type="entry name" value="Heme_Cu_Oxidase_III_2"/>
    <property type="match status" value="1"/>
</dbReference>
<evidence type="ECO:0000313" key="9">
    <source>
        <dbReference type="EMBL" id="PJE36531.1"/>
    </source>
</evidence>
<dbReference type="PROSITE" id="PS50253">
    <property type="entry name" value="COX3"/>
    <property type="match status" value="1"/>
</dbReference>
<evidence type="ECO:0000256" key="2">
    <source>
        <dbReference type="ARBA" id="ARBA00010581"/>
    </source>
</evidence>
<dbReference type="GO" id="GO:0004129">
    <property type="term" value="F:cytochrome-c oxidase activity"/>
    <property type="evidence" value="ECO:0007669"/>
    <property type="project" value="InterPro"/>
</dbReference>
<dbReference type="Gene3D" id="1.20.120.80">
    <property type="entry name" value="Cytochrome c oxidase, subunit III, four-helix bundle"/>
    <property type="match status" value="1"/>
</dbReference>
<evidence type="ECO:0000256" key="6">
    <source>
        <dbReference type="RuleBase" id="RU003376"/>
    </source>
</evidence>
<dbReference type="InterPro" id="IPR035973">
    <property type="entry name" value="Cyt_c_oxidase_su3-like_sf"/>
</dbReference>
<comment type="similarity">
    <text evidence="2 6">Belongs to the cytochrome c oxidase subunit 3 family.</text>
</comment>
<dbReference type="GO" id="GO:0019646">
    <property type="term" value="P:aerobic electron transport chain"/>
    <property type="evidence" value="ECO:0007669"/>
    <property type="project" value="InterPro"/>
</dbReference>
<evidence type="ECO:0000256" key="5">
    <source>
        <dbReference type="ARBA" id="ARBA00023136"/>
    </source>
</evidence>
<dbReference type="RefSeq" id="WP_100162665.1">
    <property type="nucleotide sequence ID" value="NZ_PGTB01000039.1"/>
</dbReference>
<dbReference type="OrthoDB" id="9808200at2"/>